<dbReference type="Gene3D" id="2.40.340.10">
    <property type="entry name" value="MoeA, C-terminal, domain IV"/>
    <property type="match status" value="1"/>
</dbReference>
<dbReference type="EC" id="2.10.1.1" evidence="3"/>
<dbReference type="Gene3D" id="2.170.190.11">
    <property type="entry name" value="Molybdopterin biosynthesis moea protein, domain 3"/>
    <property type="match status" value="1"/>
</dbReference>
<dbReference type="Pfam" id="PF03453">
    <property type="entry name" value="MoeA_N"/>
    <property type="match status" value="1"/>
</dbReference>
<name>A0A644TFY6_9ZZZZ</name>
<dbReference type="InterPro" id="IPR005110">
    <property type="entry name" value="MoeA_linker/N"/>
</dbReference>
<dbReference type="PANTHER" id="PTHR10192">
    <property type="entry name" value="MOLYBDOPTERIN BIOSYNTHESIS PROTEIN"/>
    <property type="match status" value="1"/>
</dbReference>
<dbReference type="Pfam" id="PF00994">
    <property type="entry name" value="MoCF_biosynth"/>
    <property type="match status" value="1"/>
</dbReference>
<dbReference type="Pfam" id="PF03454">
    <property type="entry name" value="MoeA_C"/>
    <property type="match status" value="1"/>
</dbReference>
<dbReference type="FunFam" id="2.170.190.11:FF:000001">
    <property type="entry name" value="Molybdopterin molybdenumtransferase"/>
    <property type="match status" value="1"/>
</dbReference>
<dbReference type="AlphaFoldDB" id="A0A644TFY6"/>
<dbReference type="Gene3D" id="3.40.980.10">
    <property type="entry name" value="MoaB/Mog-like domain"/>
    <property type="match status" value="1"/>
</dbReference>
<keyword evidence="6" id="KW-0479">Metal-binding</keyword>
<dbReference type="GO" id="GO:0005829">
    <property type="term" value="C:cytosol"/>
    <property type="evidence" value="ECO:0007669"/>
    <property type="project" value="TreeGrafter"/>
</dbReference>
<reference evidence="11" key="1">
    <citation type="submission" date="2019-08" db="EMBL/GenBank/DDBJ databases">
        <authorList>
            <person name="Kucharzyk K."/>
            <person name="Murdoch R.W."/>
            <person name="Higgins S."/>
            <person name="Loffler F."/>
        </authorList>
    </citation>
    <scope>NUCLEOTIDE SEQUENCE</scope>
</reference>
<evidence type="ECO:0000259" key="10">
    <source>
        <dbReference type="SMART" id="SM00852"/>
    </source>
</evidence>
<keyword evidence="8" id="KW-0501">Molybdenum cofactor biosynthesis</keyword>
<protein>
    <recommendedName>
        <fullName evidence="3">molybdopterin molybdotransferase</fullName>
        <ecNumber evidence="3">2.10.1.1</ecNumber>
    </recommendedName>
</protein>
<dbReference type="EMBL" id="VSSQ01000029">
    <property type="protein sequence ID" value="MPL65803.1"/>
    <property type="molecule type" value="Genomic_DNA"/>
</dbReference>
<evidence type="ECO:0000313" key="11">
    <source>
        <dbReference type="EMBL" id="MPL65803.1"/>
    </source>
</evidence>
<evidence type="ECO:0000256" key="5">
    <source>
        <dbReference type="ARBA" id="ARBA00022679"/>
    </source>
</evidence>
<evidence type="ECO:0000256" key="8">
    <source>
        <dbReference type="ARBA" id="ARBA00023150"/>
    </source>
</evidence>
<dbReference type="GO" id="GO:0046872">
    <property type="term" value="F:metal ion binding"/>
    <property type="evidence" value="ECO:0007669"/>
    <property type="project" value="UniProtKB-KW"/>
</dbReference>
<dbReference type="SUPFAM" id="SSF63882">
    <property type="entry name" value="MoeA N-terminal region -like"/>
    <property type="match status" value="1"/>
</dbReference>
<comment type="caution">
    <text evidence="11">The sequence shown here is derived from an EMBL/GenBank/DDBJ whole genome shotgun (WGS) entry which is preliminary data.</text>
</comment>
<feature type="domain" description="MoaB/Mog" evidence="10">
    <location>
        <begin position="182"/>
        <end position="320"/>
    </location>
</feature>
<dbReference type="GO" id="GO:0061599">
    <property type="term" value="F:molybdopterin molybdotransferase activity"/>
    <property type="evidence" value="ECO:0007669"/>
    <property type="project" value="UniProtKB-EC"/>
</dbReference>
<dbReference type="FunFam" id="3.40.980.10:FF:000004">
    <property type="entry name" value="Molybdopterin molybdenumtransferase"/>
    <property type="match status" value="1"/>
</dbReference>
<keyword evidence="4" id="KW-0500">Molybdenum</keyword>
<comment type="cofactor">
    <cofactor evidence="1">
        <name>Mg(2+)</name>
        <dbReference type="ChEBI" id="CHEBI:18420"/>
    </cofactor>
</comment>
<gene>
    <name evidence="11" type="primary">moeA_4</name>
    <name evidence="11" type="ORF">SDC9_11467</name>
</gene>
<dbReference type="NCBIfam" id="NF045515">
    <property type="entry name" value="Glp_gephyrin"/>
    <property type="match status" value="1"/>
</dbReference>
<sequence>MKTGLSLEEAQSLLLSQAAAVPTEQLALTQACGRVTGKDIASAENVPPFDRSPLDGYAMQAADMQGAGAECPIQLSVIEEIRAGFTAQKKVTPGTAIKVMTGAPIPEGADVVIRYEDVKREKDSLFIFHELNKGNNIVPAGEDVSKDEVIVRQGERLTAPRIGLLAAIGKAAIPAFNKVKVALISTGDELVDPSEQLQVGKIHNSNVHSLGARCQQLGAEPLYFGIVPDEKDVTAERMRQALKKADLVITTGGVSVGDFDVVPATLKQIGADVLFWKVKMKPGSPVIAAQKDGKLLIGLSGNPAAALITFDLLVVPVIKKMMGLCQQLPMKITAVLANDFAKESPQRRFLRGKLEISYPTNRIRLTGNQQNGVLKSMIDCDVLIDVPAGSGPLMAGQKVTAVMMENVLV</sequence>
<evidence type="ECO:0000256" key="3">
    <source>
        <dbReference type="ARBA" id="ARBA00013269"/>
    </source>
</evidence>
<dbReference type="SUPFAM" id="SSF53218">
    <property type="entry name" value="Molybdenum cofactor biosynthesis proteins"/>
    <property type="match status" value="1"/>
</dbReference>
<dbReference type="NCBIfam" id="TIGR00177">
    <property type="entry name" value="molyb_syn"/>
    <property type="match status" value="1"/>
</dbReference>
<dbReference type="InterPro" id="IPR036425">
    <property type="entry name" value="MoaB/Mog-like_dom_sf"/>
</dbReference>
<organism evidence="11">
    <name type="scientific">bioreactor metagenome</name>
    <dbReference type="NCBI Taxonomy" id="1076179"/>
    <lineage>
        <taxon>unclassified sequences</taxon>
        <taxon>metagenomes</taxon>
        <taxon>ecological metagenomes</taxon>
    </lineage>
</organism>
<dbReference type="InterPro" id="IPR036135">
    <property type="entry name" value="MoeA_linker/N_sf"/>
</dbReference>
<keyword evidence="7" id="KW-0460">Magnesium</keyword>
<dbReference type="CDD" id="cd00887">
    <property type="entry name" value="MoeA"/>
    <property type="match status" value="1"/>
</dbReference>
<comment type="pathway">
    <text evidence="2">Cofactor biosynthesis; molybdopterin biosynthesis.</text>
</comment>
<evidence type="ECO:0000256" key="6">
    <source>
        <dbReference type="ARBA" id="ARBA00022723"/>
    </source>
</evidence>
<dbReference type="InterPro" id="IPR005111">
    <property type="entry name" value="MoeA_C_domain_IV"/>
</dbReference>
<dbReference type="InterPro" id="IPR036688">
    <property type="entry name" value="MoeA_C_domain_IV_sf"/>
</dbReference>
<dbReference type="SMART" id="SM00852">
    <property type="entry name" value="MoCF_biosynth"/>
    <property type="match status" value="1"/>
</dbReference>
<evidence type="ECO:0000256" key="9">
    <source>
        <dbReference type="ARBA" id="ARBA00047317"/>
    </source>
</evidence>
<dbReference type="InterPro" id="IPR001453">
    <property type="entry name" value="MoaB/Mog_dom"/>
</dbReference>
<accession>A0A644TFY6</accession>
<dbReference type="SUPFAM" id="SSF63867">
    <property type="entry name" value="MoeA C-terminal domain-like"/>
    <property type="match status" value="1"/>
</dbReference>
<dbReference type="UniPathway" id="UPA00344"/>
<proteinExistence type="predicted"/>
<keyword evidence="5 11" id="KW-0808">Transferase</keyword>
<evidence type="ECO:0000256" key="4">
    <source>
        <dbReference type="ARBA" id="ARBA00022505"/>
    </source>
</evidence>
<comment type="catalytic activity">
    <reaction evidence="9">
        <text>adenylyl-molybdopterin + molybdate = Mo-molybdopterin + AMP + H(+)</text>
        <dbReference type="Rhea" id="RHEA:35047"/>
        <dbReference type="ChEBI" id="CHEBI:15378"/>
        <dbReference type="ChEBI" id="CHEBI:36264"/>
        <dbReference type="ChEBI" id="CHEBI:62727"/>
        <dbReference type="ChEBI" id="CHEBI:71302"/>
        <dbReference type="ChEBI" id="CHEBI:456215"/>
        <dbReference type="EC" id="2.10.1.1"/>
    </reaction>
</comment>
<evidence type="ECO:0000256" key="2">
    <source>
        <dbReference type="ARBA" id="ARBA00005046"/>
    </source>
</evidence>
<evidence type="ECO:0000256" key="1">
    <source>
        <dbReference type="ARBA" id="ARBA00001946"/>
    </source>
</evidence>
<evidence type="ECO:0000256" key="7">
    <source>
        <dbReference type="ARBA" id="ARBA00022842"/>
    </source>
</evidence>
<dbReference type="GO" id="GO:0006777">
    <property type="term" value="P:Mo-molybdopterin cofactor biosynthetic process"/>
    <property type="evidence" value="ECO:0007669"/>
    <property type="project" value="UniProtKB-KW"/>
</dbReference>
<dbReference type="Gene3D" id="3.90.105.10">
    <property type="entry name" value="Molybdopterin biosynthesis moea protein, domain 2"/>
    <property type="match status" value="1"/>
</dbReference>
<dbReference type="PANTHER" id="PTHR10192:SF5">
    <property type="entry name" value="GEPHYRIN"/>
    <property type="match status" value="1"/>
</dbReference>
<dbReference type="InterPro" id="IPR038987">
    <property type="entry name" value="MoeA-like"/>
</dbReference>